<dbReference type="EC" id="7.1.1.2" evidence="2"/>
<dbReference type="AlphaFoldDB" id="A8R0S1"/>
<keyword evidence="9" id="KW-0732">Signal</keyword>
<feature type="transmembrane region" description="Helical" evidence="8">
    <location>
        <begin position="506"/>
        <end position="524"/>
    </location>
</feature>
<feature type="transmembrane region" description="Helical" evidence="8">
    <location>
        <begin position="162"/>
        <end position="186"/>
    </location>
</feature>
<keyword evidence="3 8" id="KW-0812">Transmembrane</keyword>
<dbReference type="GO" id="GO:0008137">
    <property type="term" value="F:NADH dehydrogenase (ubiquinone) activity"/>
    <property type="evidence" value="ECO:0007669"/>
    <property type="project" value="UniProtKB-EC"/>
</dbReference>
<dbReference type="GO" id="GO:0042773">
    <property type="term" value="P:ATP synthesis coupled electron transport"/>
    <property type="evidence" value="ECO:0007669"/>
    <property type="project" value="InterPro"/>
</dbReference>
<dbReference type="PRINTS" id="PR01434">
    <property type="entry name" value="NADHDHGNASE5"/>
</dbReference>
<keyword evidence="4 8" id="KW-1133">Transmembrane helix</keyword>
<dbReference type="GO" id="GO:0003954">
    <property type="term" value="F:NADH dehydrogenase activity"/>
    <property type="evidence" value="ECO:0007669"/>
    <property type="project" value="TreeGrafter"/>
</dbReference>
<gene>
    <name evidence="11" type="primary">nad5</name>
</gene>
<dbReference type="GO" id="GO:0016020">
    <property type="term" value="C:membrane"/>
    <property type="evidence" value="ECO:0007669"/>
    <property type="project" value="UniProtKB-SubCell"/>
</dbReference>
<feature type="transmembrane region" description="Helical" evidence="8">
    <location>
        <begin position="109"/>
        <end position="127"/>
    </location>
</feature>
<reference evidence="11" key="2">
    <citation type="submission" date="2007-02" db="EMBL/GenBank/DDBJ databases">
        <authorList>
            <person name="Kim K.-H."/>
            <person name="Jeon H.K."/>
            <person name="Kang S."/>
            <person name="Sultana T."/>
            <person name="Eom K.S."/>
            <person name="Park J.-K."/>
        </authorList>
    </citation>
    <scope>NUCLEOTIDE SEQUENCE</scope>
</reference>
<feature type="transmembrane region" description="Helical" evidence="8">
    <location>
        <begin position="352"/>
        <end position="370"/>
    </location>
</feature>
<comment type="catalytic activity">
    <reaction evidence="7">
        <text>a ubiquinone + NADH + 5 H(+)(in) = a ubiquinol + NAD(+) + 4 H(+)(out)</text>
        <dbReference type="Rhea" id="RHEA:29091"/>
        <dbReference type="Rhea" id="RHEA-COMP:9565"/>
        <dbReference type="Rhea" id="RHEA-COMP:9566"/>
        <dbReference type="ChEBI" id="CHEBI:15378"/>
        <dbReference type="ChEBI" id="CHEBI:16389"/>
        <dbReference type="ChEBI" id="CHEBI:17976"/>
        <dbReference type="ChEBI" id="CHEBI:57540"/>
        <dbReference type="ChEBI" id="CHEBI:57945"/>
        <dbReference type="EC" id="7.1.1.2"/>
    </reaction>
</comment>
<dbReference type="EMBL" id="EF420138">
    <property type="protein sequence ID" value="ABN79376.1"/>
    <property type="molecule type" value="Genomic_DNA"/>
</dbReference>
<evidence type="ECO:0000256" key="9">
    <source>
        <dbReference type="SAM" id="SignalP"/>
    </source>
</evidence>
<evidence type="ECO:0000256" key="5">
    <source>
        <dbReference type="ARBA" id="ARBA00023136"/>
    </source>
</evidence>
<dbReference type="InterPro" id="IPR001750">
    <property type="entry name" value="ND/Mrp_TM"/>
</dbReference>
<dbReference type="Pfam" id="PF00361">
    <property type="entry name" value="Proton_antipo_M"/>
    <property type="match status" value="1"/>
</dbReference>
<feature type="transmembrane region" description="Helical" evidence="8">
    <location>
        <begin position="318"/>
        <end position="340"/>
    </location>
</feature>
<feature type="chain" id="PRO_5002728463" description="NADH:ubiquinone reductase (H(+)-translocating)" evidence="9">
    <location>
        <begin position="17"/>
        <end position="525"/>
    </location>
</feature>
<feature type="transmembrane region" description="Helical" evidence="8">
    <location>
        <begin position="39"/>
        <end position="66"/>
    </location>
</feature>
<dbReference type="GO" id="GO:0015990">
    <property type="term" value="P:electron transport coupled proton transport"/>
    <property type="evidence" value="ECO:0007669"/>
    <property type="project" value="TreeGrafter"/>
</dbReference>
<feature type="signal peptide" evidence="9">
    <location>
        <begin position="1"/>
        <end position="16"/>
    </location>
</feature>
<proteinExistence type="predicted"/>
<evidence type="ECO:0000256" key="6">
    <source>
        <dbReference type="ARBA" id="ARBA00031027"/>
    </source>
</evidence>
<evidence type="ECO:0000256" key="3">
    <source>
        <dbReference type="ARBA" id="ARBA00022692"/>
    </source>
</evidence>
<dbReference type="PANTHER" id="PTHR42829:SF2">
    <property type="entry name" value="NADH-UBIQUINONE OXIDOREDUCTASE CHAIN 5"/>
    <property type="match status" value="1"/>
</dbReference>
<feature type="transmembrane region" description="Helical" evidence="8">
    <location>
        <begin position="193"/>
        <end position="213"/>
    </location>
</feature>
<evidence type="ECO:0000256" key="1">
    <source>
        <dbReference type="ARBA" id="ARBA00004141"/>
    </source>
</evidence>
<feature type="transmembrane region" description="Helical" evidence="8">
    <location>
        <begin position="225"/>
        <end position="248"/>
    </location>
</feature>
<dbReference type="InterPro" id="IPR003945">
    <property type="entry name" value="NU5C-like"/>
</dbReference>
<sequence length="525" mass="58605">MLFMSVCLISLIVVLALSLCCYAGSFMGISVFKLLYCNGGLWSCFGVVDSVTLFILLMLGTCFYYASNYTHHYFGGDTAGFDLNTIIVLFVSVMASLVITGGFLTTLLFWEYLGVVSYFLIIFYLSYLSLRASVITLVSSRFGDVCLFFVIALGFFSGSKSFWWGLLFFFIILTKSASFPFISWLLEAMRAPTPVSSLVHSSTLVAAGVWFSMRYDIVSYSSSIYGSYLCLLITIFVTGVCCFFFLDLKKIVALSTCNNIAWCVFYLLYGDLILSLFQLVSHGVSKCLLFMLVGDVMSGTAGSQASNCLYSSPLYGSWGIFSLYSAVLGLSGAPFIGVFFTKHLLLGGFSSIVNIPMLFFTLFCVFLSYFYSFRLCAVLSNVKVSLSSGVYYICGSGVMVYLWLLLNYFTGAMLDETYVGNSWITISTILFQIVSIIIAYFLYASVLGSWWSSSLFGSDNLVEYFYASFNSLRIILSQFYYRWDKECISLLANSANYLTVRNLSNLINLLMSLLIIFLIVNCIIY</sequence>
<feature type="domain" description="NADH:quinone oxidoreductase/Mrp antiporter transmembrane" evidence="10">
    <location>
        <begin position="104"/>
        <end position="367"/>
    </location>
</feature>
<accession>A8R0S1</accession>
<evidence type="ECO:0000256" key="8">
    <source>
        <dbReference type="SAM" id="Phobius"/>
    </source>
</evidence>
<evidence type="ECO:0000313" key="11">
    <source>
        <dbReference type="EMBL" id="ABN79376.1"/>
    </source>
</evidence>
<keyword evidence="11" id="KW-0496">Mitochondrion</keyword>
<feature type="transmembrane region" description="Helical" evidence="8">
    <location>
        <begin position="134"/>
        <end position="156"/>
    </location>
</feature>
<name>A8R0S1_DIBNI</name>
<evidence type="ECO:0000259" key="10">
    <source>
        <dbReference type="Pfam" id="PF00361"/>
    </source>
</evidence>
<evidence type="ECO:0000256" key="4">
    <source>
        <dbReference type="ARBA" id="ARBA00022989"/>
    </source>
</evidence>
<feature type="transmembrane region" description="Helical" evidence="8">
    <location>
        <begin position="422"/>
        <end position="443"/>
    </location>
</feature>
<feature type="transmembrane region" description="Helical" evidence="8">
    <location>
        <begin position="390"/>
        <end position="410"/>
    </location>
</feature>
<dbReference type="PANTHER" id="PTHR42829">
    <property type="entry name" value="NADH-UBIQUINONE OXIDOREDUCTASE CHAIN 5"/>
    <property type="match status" value="1"/>
</dbReference>
<geneLocation type="mitochondrion" evidence="11"/>
<organism evidence="11">
    <name type="scientific">Dibothriocephalus nihonkaiensis</name>
    <name type="common">Tapeworm</name>
    <name type="synonym">Diphyllobothrium nihonkaiense</name>
    <dbReference type="NCBI Taxonomy" id="2567821"/>
    <lineage>
        <taxon>Eukaryota</taxon>
        <taxon>Metazoa</taxon>
        <taxon>Spiralia</taxon>
        <taxon>Lophotrochozoa</taxon>
        <taxon>Platyhelminthes</taxon>
        <taxon>Cestoda</taxon>
        <taxon>Eucestoda</taxon>
        <taxon>Diphyllobothriidea</taxon>
        <taxon>Diphyllobothriidae</taxon>
        <taxon>Dibothriocephalus</taxon>
    </lineage>
</organism>
<keyword evidence="5 8" id="KW-0472">Membrane</keyword>
<feature type="transmembrane region" description="Helical" evidence="8">
    <location>
        <begin position="86"/>
        <end position="103"/>
    </location>
</feature>
<reference evidence="11" key="1">
    <citation type="journal article" date="2007" name="Mol. Cells">
        <title>Characterization of the complete mitochondrial genome of Diphyllobothrium nihonkaiense (Diphyllobothriidae: Cestoda), and development of molecular markers for differentiating fish tapeworms.</title>
        <authorList>
            <person name="Kim K.H."/>
            <person name="Jeon H.K."/>
            <person name="Kang S."/>
            <person name="Sultana T."/>
            <person name="Kim G.J."/>
            <person name="Eom K."/>
            <person name="Park J.K."/>
        </authorList>
    </citation>
    <scope>NUCLEOTIDE SEQUENCE</scope>
</reference>
<evidence type="ECO:0000256" key="7">
    <source>
        <dbReference type="ARBA" id="ARBA00049551"/>
    </source>
</evidence>
<protein>
    <recommendedName>
        <fullName evidence="2">NADH:ubiquinone reductase (H(+)-translocating)</fullName>
        <ecNumber evidence="2">7.1.1.2</ecNumber>
    </recommendedName>
    <alternativeName>
        <fullName evidence="6">NADH dehydrogenase subunit 5</fullName>
    </alternativeName>
</protein>
<comment type="subcellular location">
    <subcellularLocation>
        <location evidence="1">Membrane</location>
        <topology evidence="1">Multi-pass membrane protein</topology>
    </subcellularLocation>
</comment>
<feature type="transmembrane region" description="Helical" evidence="8">
    <location>
        <begin position="260"/>
        <end position="280"/>
    </location>
</feature>
<evidence type="ECO:0000256" key="2">
    <source>
        <dbReference type="ARBA" id="ARBA00012944"/>
    </source>
</evidence>